<accession>A0ABN9V2E6</accession>
<proteinExistence type="predicted"/>
<keyword evidence="2" id="KW-1185">Reference proteome</keyword>
<organism evidence="1 2">
    <name type="scientific">Prorocentrum cordatum</name>
    <dbReference type="NCBI Taxonomy" id="2364126"/>
    <lineage>
        <taxon>Eukaryota</taxon>
        <taxon>Sar</taxon>
        <taxon>Alveolata</taxon>
        <taxon>Dinophyceae</taxon>
        <taxon>Prorocentrales</taxon>
        <taxon>Prorocentraceae</taxon>
        <taxon>Prorocentrum</taxon>
    </lineage>
</organism>
<dbReference type="Proteomes" id="UP001189429">
    <property type="component" value="Unassembled WGS sequence"/>
</dbReference>
<reference evidence="1" key="1">
    <citation type="submission" date="2023-10" db="EMBL/GenBank/DDBJ databases">
        <authorList>
            <person name="Chen Y."/>
            <person name="Shah S."/>
            <person name="Dougan E. K."/>
            <person name="Thang M."/>
            <person name="Chan C."/>
        </authorList>
    </citation>
    <scope>NUCLEOTIDE SEQUENCE [LARGE SCALE GENOMIC DNA]</scope>
</reference>
<protein>
    <submittedName>
        <fullName evidence="1">Uncharacterized protein</fullName>
    </submittedName>
</protein>
<dbReference type="EMBL" id="CAUYUJ010016573">
    <property type="protein sequence ID" value="CAK0866781.1"/>
    <property type="molecule type" value="Genomic_DNA"/>
</dbReference>
<name>A0ABN9V2E6_9DINO</name>
<gene>
    <name evidence="1" type="ORF">PCOR1329_LOCUS53885</name>
</gene>
<evidence type="ECO:0000313" key="1">
    <source>
        <dbReference type="EMBL" id="CAK0866781.1"/>
    </source>
</evidence>
<evidence type="ECO:0000313" key="2">
    <source>
        <dbReference type="Proteomes" id="UP001189429"/>
    </source>
</evidence>
<feature type="non-terminal residue" evidence="1">
    <location>
        <position position="1"/>
    </location>
</feature>
<comment type="caution">
    <text evidence="1">The sequence shown here is derived from an EMBL/GenBank/DDBJ whole genome shotgun (WGS) entry which is preliminary data.</text>
</comment>
<sequence length="253" mass="28439">AVIVKIAASPVDVVVSTPLDLPTLPRSVVHPGLAILRQAFLIQLVSILCLKLANVTKKDLINYMSERLPATVTSAVQPPFTKFEKFIERRFAEQDQRICEISDDMDCMRKRGEAVELRMQASERELELARHEPRPTVARTSEWARKVDQSVFIIRTEQGEALGKMFTVRSPGHDGVAEKRVAQAHAQLCLGDGRWRSLAVQTPGERWAPLNISFDKSRQDISREIAVKKCRTALGAFFHKPVQADRDECILSV</sequence>
<feature type="non-terminal residue" evidence="1">
    <location>
        <position position="253"/>
    </location>
</feature>